<reference evidence="3 4" key="1">
    <citation type="journal article" date="2021" name="BMC Genomics">
        <title>Datura genome reveals duplications of psychoactive alkaloid biosynthetic genes and high mutation rate following tissue culture.</title>
        <authorList>
            <person name="Rajewski A."/>
            <person name="Carter-House D."/>
            <person name="Stajich J."/>
            <person name="Litt A."/>
        </authorList>
    </citation>
    <scope>NUCLEOTIDE SEQUENCE [LARGE SCALE GENOMIC DNA]</scope>
    <source>
        <strain evidence="3">AR-01</strain>
    </source>
</reference>
<sequence length="110" mass="12128">MNDAEICNNIVGLLVASYDTTSAAITFVLNYLAELPNIFNQKHKANATSQGALREAITDFTFEGFTIPKGWKSQKNSTLVDSKGVDQHPTVLYHLEEDQECVQEKKGPPA</sequence>
<organism evidence="3 4">
    <name type="scientific">Datura stramonium</name>
    <name type="common">Jimsonweed</name>
    <name type="synonym">Common thornapple</name>
    <dbReference type="NCBI Taxonomy" id="4076"/>
    <lineage>
        <taxon>Eukaryota</taxon>
        <taxon>Viridiplantae</taxon>
        <taxon>Streptophyta</taxon>
        <taxon>Embryophyta</taxon>
        <taxon>Tracheophyta</taxon>
        <taxon>Spermatophyta</taxon>
        <taxon>Magnoliopsida</taxon>
        <taxon>eudicotyledons</taxon>
        <taxon>Gunneridae</taxon>
        <taxon>Pentapetalae</taxon>
        <taxon>asterids</taxon>
        <taxon>lamiids</taxon>
        <taxon>Solanales</taxon>
        <taxon>Solanaceae</taxon>
        <taxon>Solanoideae</taxon>
        <taxon>Datureae</taxon>
        <taxon>Datura</taxon>
    </lineage>
</organism>
<comment type="caution">
    <text evidence="3">The sequence shown here is derived from an EMBL/GenBank/DDBJ whole genome shotgun (WGS) entry which is preliminary data.</text>
</comment>
<gene>
    <name evidence="3" type="ORF">HAX54_002638</name>
</gene>
<accession>A0ABS8T5R0</accession>
<dbReference type="PANTHER" id="PTHR24286:SF298">
    <property type="entry name" value="BETA-AMYRIN 6-BETA-MONOOXYGENASE"/>
    <property type="match status" value="1"/>
</dbReference>
<dbReference type="InterPro" id="IPR036396">
    <property type="entry name" value="Cyt_P450_sf"/>
</dbReference>
<keyword evidence="1" id="KW-0479">Metal-binding</keyword>
<evidence type="ECO:0000256" key="2">
    <source>
        <dbReference type="ARBA" id="ARBA00023004"/>
    </source>
</evidence>
<dbReference type="Proteomes" id="UP000823775">
    <property type="component" value="Unassembled WGS sequence"/>
</dbReference>
<evidence type="ECO:0008006" key="5">
    <source>
        <dbReference type="Google" id="ProtNLM"/>
    </source>
</evidence>
<name>A0ABS8T5R0_DATST</name>
<proteinExistence type="predicted"/>
<keyword evidence="2" id="KW-0408">Iron</keyword>
<dbReference type="EMBL" id="JACEIK010001119">
    <property type="protein sequence ID" value="MCD7466186.1"/>
    <property type="molecule type" value="Genomic_DNA"/>
</dbReference>
<protein>
    <recommendedName>
        <fullName evidence="5">Cytochrome P450</fullName>
    </recommendedName>
</protein>
<keyword evidence="4" id="KW-1185">Reference proteome</keyword>
<dbReference type="PANTHER" id="PTHR24286">
    <property type="entry name" value="CYTOCHROME P450 26"/>
    <property type="match status" value="1"/>
</dbReference>
<evidence type="ECO:0000313" key="4">
    <source>
        <dbReference type="Proteomes" id="UP000823775"/>
    </source>
</evidence>
<evidence type="ECO:0000256" key="1">
    <source>
        <dbReference type="ARBA" id="ARBA00022723"/>
    </source>
</evidence>
<dbReference type="SUPFAM" id="SSF48264">
    <property type="entry name" value="Cytochrome P450"/>
    <property type="match status" value="1"/>
</dbReference>
<evidence type="ECO:0000313" key="3">
    <source>
        <dbReference type="EMBL" id="MCD7466186.1"/>
    </source>
</evidence>
<dbReference type="Gene3D" id="1.10.630.10">
    <property type="entry name" value="Cytochrome P450"/>
    <property type="match status" value="1"/>
</dbReference>